<sequence length="243" mass="24694">MILHLLMRTAQEGGGAGRTAQEGGGDGCIAVEAGGDGCIAVEAGGDGCIAVEAGGDGCIAVEAGGDGCIAVEAGGDGCFAVEAGGDGCFAVEAGGDGCFAVEAGGDGCFAVEAGGDGCIAVEAGGDGCIAVEAQDRALPAVLTDRPIGVAPSDPRNDPVSAPSPGRWFIRTNLFPLSLKFPAWTEPGLKEIKYFIFQRTEELLYGCIPIKALFLMTDRSTFRGKPLLRNGNMTCDIKLEKEIQ</sequence>
<name>A0A9Q1IR60_SYNKA</name>
<protein>
    <submittedName>
        <fullName evidence="1">Uncharacterized protein</fullName>
    </submittedName>
</protein>
<evidence type="ECO:0000313" key="1">
    <source>
        <dbReference type="EMBL" id="KAJ8351578.1"/>
    </source>
</evidence>
<dbReference type="EMBL" id="JAINUF010000008">
    <property type="protein sequence ID" value="KAJ8351578.1"/>
    <property type="molecule type" value="Genomic_DNA"/>
</dbReference>
<reference evidence="1" key="1">
    <citation type="journal article" date="2023" name="Science">
        <title>Genome structures resolve the early diversification of teleost fishes.</title>
        <authorList>
            <person name="Parey E."/>
            <person name="Louis A."/>
            <person name="Montfort J."/>
            <person name="Bouchez O."/>
            <person name="Roques C."/>
            <person name="Iampietro C."/>
            <person name="Lluch J."/>
            <person name="Castinel A."/>
            <person name="Donnadieu C."/>
            <person name="Desvignes T."/>
            <person name="Floi Bucao C."/>
            <person name="Jouanno E."/>
            <person name="Wen M."/>
            <person name="Mejri S."/>
            <person name="Dirks R."/>
            <person name="Jansen H."/>
            <person name="Henkel C."/>
            <person name="Chen W.J."/>
            <person name="Zahm M."/>
            <person name="Cabau C."/>
            <person name="Klopp C."/>
            <person name="Thompson A.W."/>
            <person name="Robinson-Rechavi M."/>
            <person name="Braasch I."/>
            <person name="Lecointre G."/>
            <person name="Bobe J."/>
            <person name="Postlethwait J.H."/>
            <person name="Berthelot C."/>
            <person name="Roest Crollius H."/>
            <person name="Guiguen Y."/>
        </authorList>
    </citation>
    <scope>NUCLEOTIDE SEQUENCE</scope>
    <source>
        <strain evidence="1">WJC10195</strain>
    </source>
</reference>
<dbReference type="Proteomes" id="UP001152622">
    <property type="component" value="Chromosome 8"/>
</dbReference>
<accession>A0A9Q1IR60</accession>
<organism evidence="1 2">
    <name type="scientific">Synaphobranchus kaupii</name>
    <name type="common">Kaup's arrowtooth eel</name>
    <dbReference type="NCBI Taxonomy" id="118154"/>
    <lineage>
        <taxon>Eukaryota</taxon>
        <taxon>Metazoa</taxon>
        <taxon>Chordata</taxon>
        <taxon>Craniata</taxon>
        <taxon>Vertebrata</taxon>
        <taxon>Euteleostomi</taxon>
        <taxon>Actinopterygii</taxon>
        <taxon>Neopterygii</taxon>
        <taxon>Teleostei</taxon>
        <taxon>Anguilliformes</taxon>
        <taxon>Synaphobranchidae</taxon>
        <taxon>Synaphobranchus</taxon>
    </lineage>
</organism>
<dbReference type="AlphaFoldDB" id="A0A9Q1IR60"/>
<keyword evidence="2" id="KW-1185">Reference proteome</keyword>
<gene>
    <name evidence="1" type="ORF">SKAU_G00230540</name>
</gene>
<comment type="caution">
    <text evidence="1">The sequence shown here is derived from an EMBL/GenBank/DDBJ whole genome shotgun (WGS) entry which is preliminary data.</text>
</comment>
<proteinExistence type="predicted"/>
<evidence type="ECO:0000313" key="2">
    <source>
        <dbReference type="Proteomes" id="UP001152622"/>
    </source>
</evidence>